<keyword evidence="3" id="KW-1185">Reference proteome</keyword>
<protein>
    <submittedName>
        <fullName evidence="2">Uncharacterized protein</fullName>
    </submittedName>
</protein>
<reference evidence="2 3" key="1">
    <citation type="submission" date="2018-02" db="EMBL/GenBank/DDBJ databases">
        <title>Genome sequence of the basidiomycete white-rot fungus Phlebia centrifuga.</title>
        <authorList>
            <person name="Granchi Z."/>
            <person name="Peng M."/>
            <person name="de Vries R.P."/>
            <person name="Hilden K."/>
            <person name="Makela M.R."/>
            <person name="Grigoriev I."/>
            <person name="Riley R."/>
        </authorList>
    </citation>
    <scope>NUCLEOTIDE SEQUENCE [LARGE SCALE GENOMIC DNA]</scope>
    <source>
        <strain evidence="2 3">FBCC195</strain>
    </source>
</reference>
<feature type="region of interest" description="Disordered" evidence="1">
    <location>
        <begin position="128"/>
        <end position="242"/>
    </location>
</feature>
<name>A0A2R6NIW1_9APHY</name>
<evidence type="ECO:0000313" key="2">
    <source>
        <dbReference type="EMBL" id="PSR72241.1"/>
    </source>
</evidence>
<feature type="region of interest" description="Disordered" evidence="1">
    <location>
        <begin position="42"/>
        <end position="114"/>
    </location>
</feature>
<sequence>MSAKKEDAHGYPKEYFFAVTNKGVGGLLKKWGEGASMIRGEWKARERGESEEEGDEAESAVVSGHEDTIDTLLEDTKADKTRQSVQRIRDGPLIEEDDDDEPEGGTLDHLASSMNTLSLVPATVRFGRGGKREGFSHSGHSQQARHHTHESMEVDAANENAISGSTARSRGRRGSMMPPRSRGNGHGVGRHTAEGENSQVPLHSRPPMPPRGLGVGRRGRFPGRGLVRYHGRGMSVSNSSAA</sequence>
<accession>A0A2R6NIW1</accession>
<organism evidence="2 3">
    <name type="scientific">Hermanssonia centrifuga</name>
    <dbReference type="NCBI Taxonomy" id="98765"/>
    <lineage>
        <taxon>Eukaryota</taxon>
        <taxon>Fungi</taxon>
        <taxon>Dikarya</taxon>
        <taxon>Basidiomycota</taxon>
        <taxon>Agaricomycotina</taxon>
        <taxon>Agaricomycetes</taxon>
        <taxon>Polyporales</taxon>
        <taxon>Meruliaceae</taxon>
        <taxon>Hermanssonia</taxon>
    </lineage>
</organism>
<dbReference type="EMBL" id="MLYV02001198">
    <property type="protein sequence ID" value="PSR72241.1"/>
    <property type="molecule type" value="Genomic_DNA"/>
</dbReference>
<feature type="compositionally biased region" description="Acidic residues" evidence="1">
    <location>
        <begin position="49"/>
        <end position="58"/>
    </location>
</feature>
<feature type="compositionally biased region" description="Basic residues" evidence="1">
    <location>
        <begin position="217"/>
        <end position="231"/>
    </location>
</feature>
<feature type="compositionally biased region" description="Acidic residues" evidence="1">
    <location>
        <begin position="93"/>
        <end position="103"/>
    </location>
</feature>
<gene>
    <name evidence="2" type="ORF">PHLCEN_2v11833</name>
</gene>
<dbReference type="Proteomes" id="UP000186601">
    <property type="component" value="Unassembled WGS sequence"/>
</dbReference>
<comment type="caution">
    <text evidence="2">The sequence shown here is derived from an EMBL/GenBank/DDBJ whole genome shotgun (WGS) entry which is preliminary data.</text>
</comment>
<dbReference type="STRING" id="98765.A0A2R6NIW1"/>
<proteinExistence type="predicted"/>
<feature type="compositionally biased region" description="Basic and acidic residues" evidence="1">
    <location>
        <begin position="64"/>
        <end position="92"/>
    </location>
</feature>
<dbReference type="AlphaFoldDB" id="A0A2R6NIW1"/>
<dbReference type="OrthoDB" id="18440at2759"/>
<evidence type="ECO:0000256" key="1">
    <source>
        <dbReference type="SAM" id="MobiDB-lite"/>
    </source>
</evidence>
<evidence type="ECO:0000313" key="3">
    <source>
        <dbReference type="Proteomes" id="UP000186601"/>
    </source>
</evidence>